<evidence type="ECO:0000313" key="3">
    <source>
        <dbReference type="Proteomes" id="UP000006263"/>
    </source>
</evidence>
<gene>
    <name evidence="2" type="ORF">GMES_2833</name>
</gene>
<dbReference type="SUPFAM" id="SSF109604">
    <property type="entry name" value="HD-domain/PDEase-like"/>
    <property type="match status" value="1"/>
</dbReference>
<dbReference type="Gene3D" id="1.10.3210.10">
    <property type="entry name" value="Hypothetical protein af1432"/>
    <property type="match status" value="1"/>
</dbReference>
<dbReference type="GO" id="GO:0008893">
    <property type="term" value="F:guanosine-3',5'-bis(diphosphate) 3'-diphosphatase activity"/>
    <property type="evidence" value="ECO:0007669"/>
    <property type="project" value="TreeGrafter"/>
</dbReference>
<dbReference type="PANTHER" id="PTHR46246">
    <property type="entry name" value="GUANOSINE-3',5'-BIS(DIPHOSPHATE) 3'-PYROPHOSPHOHYDROLASE MESH1"/>
    <property type="match status" value="1"/>
</dbReference>
<keyword evidence="2" id="KW-0378">Hydrolase</keyword>
<dbReference type="Pfam" id="PF13328">
    <property type="entry name" value="HD_4"/>
    <property type="match status" value="1"/>
</dbReference>
<accession>K6Z805</accession>
<proteinExistence type="predicted"/>
<dbReference type="eggNOG" id="COG0317">
    <property type="taxonomic scope" value="Bacteria"/>
</dbReference>
<comment type="caution">
    <text evidence="2">The sequence shown here is derived from an EMBL/GenBank/DDBJ whole genome shotgun (WGS) entry which is preliminary data.</text>
</comment>
<dbReference type="SMART" id="SM00471">
    <property type="entry name" value="HDc"/>
    <property type="match status" value="1"/>
</dbReference>
<evidence type="ECO:0000259" key="1">
    <source>
        <dbReference type="SMART" id="SM00471"/>
    </source>
</evidence>
<dbReference type="OrthoDB" id="9802385at2"/>
<dbReference type="InterPro" id="IPR052194">
    <property type="entry name" value="MESH1"/>
</dbReference>
<feature type="domain" description="HD/PDEase" evidence="1">
    <location>
        <begin position="127"/>
        <end position="235"/>
    </location>
</feature>
<name>K6Z805_9ALTE</name>
<dbReference type="InterPro" id="IPR003607">
    <property type="entry name" value="HD/PDEase_dom"/>
</dbReference>
<organism evidence="2 3">
    <name type="scientific">Paraglaciecola mesophila KMM 241</name>
    <dbReference type="NCBI Taxonomy" id="1128912"/>
    <lineage>
        <taxon>Bacteria</taxon>
        <taxon>Pseudomonadati</taxon>
        <taxon>Pseudomonadota</taxon>
        <taxon>Gammaproteobacteria</taxon>
        <taxon>Alteromonadales</taxon>
        <taxon>Alteromonadaceae</taxon>
        <taxon>Paraglaciecola</taxon>
    </lineage>
</organism>
<sequence>MRHNVSLKMALKNISNWIADKSLYYSPEHRKYLYGFYAGLGNFDLFELPSEYQCLISNSNLRDGNLHAVVLSILPIKHTTTDEIKPYETYIRCVVSAKLYGYQHTPSLLSAIRFASLHHASQKRKSTGEPYLNHLIEVTQILQFYESSSNENTLIAAVLHDILEDTEVTSIGVNYLFGDEVSKIVLELTCDSATNSDDKKIALLNQVATGSNEARIIKLADIISNVSSIPTLWALDRKIGYIDWCNKVAKVCASSSERLYEYFKLQLQSVEQSPAIQTFRDN</sequence>
<evidence type="ECO:0000313" key="2">
    <source>
        <dbReference type="EMBL" id="GAC25123.1"/>
    </source>
</evidence>
<protein>
    <submittedName>
        <fullName evidence="2">Metal dependent phosphohydrolase</fullName>
    </submittedName>
</protein>
<dbReference type="EMBL" id="BAEP01000055">
    <property type="protein sequence ID" value="GAC25123.1"/>
    <property type="molecule type" value="Genomic_DNA"/>
</dbReference>
<dbReference type="AlphaFoldDB" id="K6Z805"/>
<dbReference type="RefSeq" id="WP_006993274.1">
    <property type="nucleotide sequence ID" value="NZ_BAEP01000055.1"/>
</dbReference>
<dbReference type="Proteomes" id="UP000006263">
    <property type="component" value="Unassembled WGS sequence"/>
</dbReference>
<dbReference type="CDD" id="cd00077">
    <property type="entry name" value="HDc"/>
    <property type="match status" value="1"/>
</dbReference>
<dbReference type="PANTHER" id="PTHR46246:SF1">
    <property type="entry name" value="GUANOSINE-3',5'-BIS(DIPHOSPHATE) 3'-PYROPHOSPHOHYDROLASE MESH1"/>
    <property type="match status" value="1"/>
</dbReference>
<reference evidence="2 3" key="1">
    <citation type="journal article" date="2017" name="Antonie Van Leeuwenhoek">
        <title>Rhizobium rhizosphaerae sp. nov., a novel species isolated from rice rhizosphere.</title>
        <authorList>
            <person name="Zhao J.J."/>
            <person name="Zhang J."/>
            <person name="Zhang R.J."/>
            <person name="Zhang C.W."/>
            <person name="Yin H.Q."/>
            <person name="Zhang X.X."/>
        </authorList>
    </citation>
    <scope>NUCLEOTIDE SEQUENCE [LARGE SCALE GENOMIC DNA]</scope>
    <source>
        <strain evidence="2 3">KMM 241</strain>
    </source>
</reference>